<evidence type="ECO:0000256" key="5">
    <source>
        <dbReference type="ARBA" id="ARBA00023172"/>
    </source>
</evidence>
<keyword evidence="5 6" id="KW-0233">DNA recombination</keyword>
<dbReference type="GO" id="GO:0003677">
    <property type="term" value="F:DNA binding"/>
    <property type="evidence" value="ECO:0007669"/>
    <property type="project" value="UniProtKB-UniRule"/>
</dbReference>
<evidence type="ECO:0000313" key="7">
    <source>
        <dbReference type="EMBL" id="SHN34249.1"/>
    </source>
</evidence>
<evidence type="ECO:0000256" key="6">
    <source>
        <dbReference type="RuleBase" id="RU365089"/>
    </source>
</evidence>
<comment type="similarity">
    <text evidence="2 6">Belongs to the transposase mutator family.</text>
</comment>
<dbReference type="Pfam" id="PF00872">
    <property type="entry name" value="Transposase_mut"/>
    <property type="match status" value="1"/>
</dbReference>
<accession>A0A9X8N9M2</accession>
<evidence type="ECO:0000256" key="1">
    <source>
        <dbReference type="ARBA" id="ARBA00002190"/>
    </source>
</evidence>
<dbReference type="InterPro" id="IPR001207">
    <property type="entry name" value="Transposase_mutator"/>
</dbReference>
<comment type="caution">
    <text evidence="7">The sequence shown here is derived from an EMBL/GenBank/DDBJ whole genome shotgun (WGS) entry which is preliminary data.</text>
</comment>
<dbReference type="Proteomes" id="UP000184388">
    <property type="component" value="Unassembled WGS sequence"/>
</dbReference>
<keyword evidence="4 6" id="KW-0238">DNA-binding</keyword>
<keyword evidence="6" id="KW-0814">Transposable element</keyword>
<dbReference type="PANTHER" id="PTHR33217:SF9">
    <property type="entry name" value="MUTATOR FAMILY TRANSPOSASE"/>
    <property type="match status" value="1"/>
</dbReference>
<evidence type="ECO:0000256" key="2">
    <source>
        <dbReference type="ARBA" id="ARBA00010961"/>
    </source>
</evidence>
<dbReference type="GO" id="GO:0006313">
    <property type="term" value="P:DNA transposition"/>
    <property type="evidence" value="ECO:0007669"/>
    <property type="project" value="UniProtKB-UniRule"/>
</dbReference>
<protein>
    <recommendedName>
        <fullName evidence="6">Mutator family transposase</fullName>
    </recommendedName>
</protein>
<dbReference type="PANTHER" id="PTHR33217">
    <property type="entry name" value="TRANSPOSASE FOR INSERTION SEQUENCE ELEMENT IS1081"/>
    <property type="match status" value="1"/>
</dbReference>
<gene>
    <name evidence="7" type="ORF">SAMN05216268_14314</name>
</gene>
<proteinExistence type="inferred from homology"/>
<dbReference type="GO" id="GO:0004803">
    <property type="term" value="F:transposase activity"/>
    <property type="evidence" value="ECO:0007669"/>
    <property type="project" value="UniProtKB-UniRule"/>
</dbReference>
<name>A0A9X8N9M2_9ACTN</name>
<dbReference type="NCBIfam" id="NF033543">
    <property type="entry name" value="transpos_IS256"/>
    <property type="match status" value="1"/>
</dbReference>
<keyword evidence="3 6" id="KW-0815">Transposition</keyword>
<dbReference type="RefSeq" id="WP_073450198.1">
    <property type="nucleotide sequence ID" value="NZ_FRBK01000043.1"/>
</dbReference>
<dbReference type="EMBL" id="FRBK01000043">
    <property type="protein sequence ID" value="SHN34249.1"/>
    <property type="molecule type" value="Genomic_DNA"/>
</dbReference>
<comment type="function">
    <text evidence="1 6">Required for the transposition of the insertion element.</text>
</comment>
<organism evidence="7 8">
    <name type="scientific">Streptomyces yunnanensis</name>
    <dbReference type="NCBI Taxonomy" id="156453"/>
    <lineage>
        <taxon>Bacteria</taxon>
        <taxon>Bacillati</taxon>
        <taxon>Actinomycetota</taxon>
        <taxon>Actinomycetes</taxon>
        <taxon>Kitasatosporales</taxon>
        <taxon>Streptomycetaceae</taxon>
        <taxon>Streptomyces</taxon>
    </lineage>
</organism>
<reference evidence="8" key="1">
    <citation type="submission" date="2016-11" db="EMBL/GenBank/DDBJ databases">
        <authorList>
            <person name="Jaros S."/>
            <person name="Januszkiewicz K."/>
            <person name="Wedrychowicz H."/>
        </authorList>
    </citation>
    <scope>NUCLEOTIDE SEQUENCE [LARGE SCALE GENOMIC DNA]</scope>
    <source>
        <strain evidence="8">CGMCC 4.3555</strain>
    </source>
</reference>
<dbReference type="AlphaFoldDB" id="A0A9X8N9M2"/>
<evidence type="ECO:0000256" key="3">
    <source>
        <dbReference type="ARBA" id="ARBA00022578"/>
    </source>
</evidence>
<evidence type="ECO:0000313" key="8">
    <source>
        <dbReference type="Proteomes" id="UP000184388"/>
    </source>
</evidence>
<sequence>MAPVVRAGHRNGHREVTIRTTSGPVKVKKPKLRGTSEKFASRLFGTTVTRTNALESLVIASFVRGLSTRDVQNTLVEALGSDAALSKSTVSGICQAIRTEYDAWRERDLSGVTLDYLFIDASHFRMHPNAPAEPVLAAWGIDTDGKPVFIGLEAAGSESHDAWTDFLGGLLERGLVPPLLVISDGGGGLISACETVLHRSLRQRCLVHKCRNVTSKVSRHDLEAVKKEFWEIFDTTELSIPPGQKLVETVQRRIDAFAAKWANTYPTAVKSLLTDRSSLTTYLRFPVEHHKRIRHSNFIERTFGETRRRVKVIGRCPGETSCVSLAFAVLSRAASGWRGFTTTPTGLRQLERMRRDLLHPTEAEVIHLAPPARVSLTKAA</sequence>
<evidence type="ECO:0000256" key="4">
    <source>
        <dbReference type="ARBA" id="ARBA00023125"/>
    </source>
</evidence>